<gene>
    <name evidence="2" type="ORF">LS80_010750</name>
</gene>
<sequence length="69" mass="8115">MESLIAILFIPALLLIIAIVLWILKIWIIDGWLGGLKFKEFKEQKLSKKTIIFWIICVILINLISRLFF</sequence>
<organism evidence="2 3">
    <name type="scientific">Helicobacter trogontum</name>
    <dbReference type="NCBI Taxonomy" id="50960"/>
    <lineage>
        <taxon>Bacteria</taxon>
        <taxon>Pseudomonadati</taxon>
        <taxon>Campylobacterota</taxon>
        <taxon>Epsilonproteobacteria</taxon>
        <taxon>Campylobacterales</taxon>
        <taxon>Helicobacteraceae</taxon>
        <taxon>Helicobacter</taxon>
    </lineage>
</organism>
<dbReference type="AlphaFoldDB" id="A0A4U8T1M4"/>
<accession>A0A4U8T1M4</accession>
<keyword evidence="1" id="KW-1133">Transmembrane helix</keyword>
<comment type="caution">
    <text evidence="2">The sequence shown here is derived from an EMBL/GenBank/DDBJ whole genome shotgun (WGS) entry which is preliminary data.</text>
</comment>
<dbReference type="RefSeq" id="WP_034322724.1">
    <property type="nucleotide sequence ID" value="NZ_FZND01000002.1"/>
</dbReference>
<dbReference type="Proteomes" id="UP000029861">
    <property type="component" value="Unassembled WGS sequence"/>
</dbReference>
<feature type="transmembrane region" description="Helical" evidence="1">
    <location>
        <begin position="6"/>
        <end position="29"/>
    </location>
</feature>
<reference evidence="2 3" key="1">
    <citation type="journal article" date="2014" name="Genome Announc.">
        <title>Draft genome sequences of eight enterohepatic helicobacter species isolated from both laboratory and wild rodents.</title>
        <authorList>
            <person name="Sheh A."/>
            <person name="Shen Z."/>
            <person name="Fox J.G."/>
        </authorList>
    </citation>
    <scope>NUCLEOTIDE SEQUENCE [LARGE SCALE GENOMIC DNA]</scope>
    <source>
        <strain evidence="2 3">ATCC 49310</strain>
    </source>
</reference>
<dbReference type="EMBL" id="JRPK02000089">
    <property type="protein sequence ID" value="TLD93285.1"/>
    <property type="molecule type" value="Genomic_DNA"/>
</dbReference>
<keyword evidence="1" id="KW-0472">Membrane</keyword>
<evidence type="ECO:0000256" key="1">
    <source>
        <dbReference type="SAM" id="Phobius"/>
    </source>
</evidence>
<name>A0A4U8T1M4_9HELI</name>
<keyword evidence="1" id="KW-0812">Transmembrane</keyword>
<proteinExistence type="predicted"/>
<protein>
    <submittedName>
        <fullName evidence="2">Uncharacterized protein</fullName>
    </submittedName>
</protein>
<feature type="transmembrane region" description="Helical" evidence="1">
    <location>
        <begin position="50"/>
        <end position="68"/>
    </location>
</feature>
<evidence type="ECO:0000313" key="2">
    <source>
        <dbReference type="EMBL" id="TLD93285.1"/>
    </source>
</evidence>
<evidence type="ECO:0000313" key="3">
    <source>
        <dbReference type="Proteomes" id="UP000029861"/>
    </source>
</evidence>